<dbReference type="PROSITE" id="PS51257">
    <property type="entry name" value="PROKAR_LIPOPROTEIN"/>
    <property type="match status" value="1"/>
</dbReference>
<name>A4CFP4_9GAMM</name>
<accession>A4CFP4</accession>
<organism evidence="1 2">
    <name type="scientific">Pseudoalteromonas tunicata D2</name>
    <dbReference type="NCBI Taxonomy" id="87626"/>
    <lineage>
        <taxon>Bacteria</taxon>
        <taxon>Pseudomonadati</taxon>
        <taxon>Pseudomonadota</taxon>
        <taxon>Gammaproteobacteria</taxon>
        <taxon>Alteromonadales</taxon>
        <taxon>Pseudoalteromonadaceae</taxon>
        <taxon>Pseudoalteromonas</taxon>
    </lineage>
</organism>
<dbReference type="HOGENOM" id="CLU_1569380_0_0_6"/>
<dbReference type="EMBL" id="AAOH01000014">
    <property type="protein sequence ID" value="EAR26471.1"/>
    <property type="molecule type" value="Genomic_DNA"/>
</dbReference>
<evidence type="ECO:0008006" key="3">
    <source>
        <dbReference type="Google" id="ProtNLM"/>
    </source>
</evidence>
<gene>
    <name evidence="1" type="ORF">PTD2_04771</name>
</gene>
<evidence type="ECO:0000313" key="2">
    <source>
        <dbReference type="Proteomes" id="UP000006201"/>
    </source>
</evidence>
<proteinExistence type="predicted"/>
<sequence length="170" mass="18696">MNYLKKLQIVLVVFFISGCAANIKEVIHTPINVDQNVQNHSVYLDVSPAKSLSKSKDLTRSIGELEKLISKNFSVVKNKSSSNLVVNISIENFRFVSGFGRFMAGAIVGNAQLMLKIKITELSSGKVIGESFFDTQSEFSEGVFGATTSRQLEAMAMKITEYINSTSKNT</sequence>
<evidence type="ECO:0000313" key="1">
    <source>
        <dbReference type="EMBL" id="EAR26471.1"/>
    </source>
</evidence>
<dbReference type="AlphaFoldDB" id="A4CFP4"/>
<comment type="caution">
    <text evidence="1">The sequence shown here is derived from an EMBL/GenBank/DDBJ whole genome shotgun (WGS) entry which is preliminary data.</text>
</comment>
<reference evidence="1 2" key="1">
    <citation type="submission" date="2006-02" db="EMBL/GenBank/DDBJ databases">
        <authorList>
            <person name="Moran M.A."/>
            <person name="Kjelleberg S."/>
            <person name="Egan S."/>
            <person name="Saunders N."/>
            <person name="Thomas T."/>
            <person name="Ferriera S."/>
            <person name="Johnson J."/>
            <person name="Kravitz S."/>
            <person name="Halpern A."/>
            <person name="Remington K."/>
            <person name="Beeson K."/>
            <person name="Tran B."/>
            <person name="Rogers Y.-H."/>
            <person name="Friedman R."/>
            <person name="Venter J.C."/>
        </authorList>
    </citation>
    <scope>NUCLEOTIDE SEQUENCE [LARGE SCALE GENOMIC DNA]</scope>
    <source>
        <strain evidence="1 2">D2</strain>
    </source>
</reference>
<dbReference type="Proteomes" id="UP000006201">
    <property type="component" value="Unassembled WGS sequence"/>
</dbReference>
<keyword evidence="2" id="KW-1185">Reference proteome</keyword>
<dbReference type="RefSeq" id="WP_009839333.1">
    <property type="nucleotide sequence ID" value="NZ_AAOH01000014.1"/>
</dbReference>
<protein>
    <recommendedName>
        <fullName evidence="3">DUF4410 domain-containing protein</fullName>
    </recommendedName>
</protein>
<dbReference type="OrthoDB" id="6311072at2"/>
<dbReference type="eggNOG" id="ENOG5030N8X">
    <property type="taxonomic scope" value="Bacteria"/>
</dbReference>